<reference evidence="1" key="1">
    <citation type="submission" date="2021-06" db="EMBL/GenBank/DDBJ databases">
        <authorList>
            <person name="Kallberg Y."/>
            <person name="Tangrot J."/>
            <person name="Rosling A."/>
        </authorList>
    </citation>
    <scope>NUCLEOTIDE SEQUENCE</scope>
    <source>
        <strain evidence="1">MA453B</strain>
    </source>
</reference>
<dbReference type="EMBL" id="CAJVPY010003748">
    <property type="protein sequence ID" value="CAG8600499.1"/>
    <property type="molecule type" value="Genomic_DNA"/>
</dbReference>
<comment type="caution">
    <text evidence="1">The sequence shown here is derived from an EMBL/GenBank/DDBJ whole genome shotgun (WGS) entry which is preliminary data.</text>
</comment>
<organism evidence="1 2">
    <name type="scientific">Dentiscutata erythropus</name>
    <dbReference type="NCBI Taxonomy" id="1348616"/>
    <lineage>
        <taxon>Eukaryota</taxon>
        <taxon>Fungi</taxon>
        <taxon>Fungi incertae sedis</taxon>
        <taxon>Mucoromycota</taxon>
        <taxon>Glomeromycotina</taxon>
        <taxon>Glomeromycetes</taxon>
        <taxon>Diversisporales</taxon>
        <taxon>Gigasporaceae</taxon>
        <taxon>Dentiscutata</taxon>
    </lineage>
</organism>
<protein>
    <submittedName>
        <fullName evidence="1">27581_t:CDS:1</fullName>
    </submittedName>
</protein>
<proteinExistence type="predicted"/>
<name>A0A9N9CIU1_9GLOM</name>
<keyword evidence="2" id="KW-1185">Reference proteome</keyword>
<dbReference type="Proteomes" id="UP000789405">
    <property type="component" value="Unassembled WGS sequence"/>
</dbReference>
<sequence length="250" mass="27866">MVMCGPAVVYNTALNIEIGPLQLSQVVSSLTPQVATHMSPTTENPVEQVVSLLQEIVSAVVNETKPATTVQVGLSVKNDNDVNMNKNKRLKDNKNRVSGKKVGIRQNNKKEYEKDISGNCEITDDLEDLQVDKINKRGHHYENGIMVKKDEGCGHCEKKENVQSGLKDMLNEVNEFEPEKGLNNESGNLDDICGVWMLKVENVRNVKSVEEHGLNNNDLQEMCSAWMDKEIDDNPPCSNKMIVGMKVNET</sequence>
<dbReference type="OrthoDB" id="2492866at2759"/>
<accession>A0A9N9CIU1</accession>
<evidence type="ECO:0000313" key="1">
    <source>
        <dbReference type="EMBL" id="CAG8600499.1"/>
    </source>
</evidence>
<dbReference type="AlphaFoldDB" id="A0A9N9CIU1"/>
<gene>
    <name evidence="1" type="ORF">DERYTH_LOCUS7616</name>
</gene>
<evidence type="ECO:0000313" key="2">
    <source>
        <dbReference type="Proteomes" id="UP000789405"/>
    </source>
</evidence>